<dbReference type="EMBL" id="BMXA01000001">
    <property type="protein sequence ID" value="GGZ96169.1"/>
    <property type="molecule type" value="Genomic_DNA"/>
</dbReference>
<dbReference type="InterPro" id="IPR003797">
    <property type="entry name" value="DegV"/>
</dbReference>
<dbReference type="Pfam" id="PF02645">
    <property type="entry name" value="DegV"/>
    <property type="match status" value="1"/>
</dbReference>
<dbReference type="InterPro" id="IPR043168">
    <property type="entry name" value="DegV_C"/>
</dbReference>
<protein>
    <recommendedName>
        <fullName evidence="4">DegV family protein</fullName>
    </recommendedName>
</protein>
<dbReference type="PANTHER" id="PTHR33434">
    <property type="entry name" value="DEGV DOMAIN-CONTAINING PROTEIN DR_1986-RELATED"/>
    <property type="match status" value="1"/>
</dbReference>
<dbReference type="Gene3D" id="3.30.1180.10">
    <property type="match status" value="1"/>
</dbReference>
<gene>
    <name evidence="2" type="ORF">GCM10008090_00460</name>
</gene>
<keyword evidence="1" id="KW-0446">Lipid-binding</keyword>
<dbReference type="SUPFAM" id="SSF82549">
    <property type="entry name" value="DAK1/DegV-like"/>
    <property type="match status" value="1"/>
</dbReference>
<dbReference type="InterPro" id="IPR050270">
    <property type="entry name" value="DegV_domain_contain"/>
</dbReference>
<reference evidence="2" key="2">
    <citation type="submission" date="2020-09" db="EMBL/GenBank/DDBJ databases">
        <authorList>
            <person name="Sun Q."/>
            <person name="Kim S."/>
        </authorList>
    </citation>
    <scope>NUCLEOTIDE SEQUENCE</scope>
    <source>
        <strain evidence="2">KCTC 12711</strain>
    </source>
</reference>
<dbReference type="AlphaFoldDB" id="A0A918RGT3"/>
<dbReference type="Proteomes" id="UP000614811">
    <property type="component" value="Unassembled WGS sequence"/>
</dbReference>
<comment type="caution">
    <text evidence="2">The sequence shown here is derived from an EMBL/GenBank/DDBJ whole genome shotgun (WGS) entry which is preliminary data.</text>
</comment>
<dbReference type="PANTHER" id="PTHR33434:SF2">
    <property type="entry name" value="FATTY ACID-BINDING PROTEIN TM_1468"/>
    <property type="match status" value="1"/>
</dbReference>
<dbReference type="PROSITE" id="PS51482">
    <property type="entry name" value="DEGV"/>
    <property type="match status" value="1"/>
</dbReference>
<name>A0A918RGT3_9GAMM</name>
<evidence type="ECO:0000256" key="1">
    <source>
        <dbReference type="ARBA" id="ARBA00023121"/>
    </source>
</evidence>
<evidence type="ECO:0008006" key="4">
    <source>
        <dbReference type="Google" id="ProtNLM"/>
    </source>
</evidence>
<evidence type="ECO:0000313" key="3">
    <source>
        <dbReference type="Proteomes" id="UP000614811"/>
    </source>
</evidence>
<proteinExistence type="predicted"/>
<reference evidence="2" key="1">
    <citation type="journal article" date="2014" name="Int. J. Syst. Evol. Microbiol.">
        <title>Complete genome sequence of Corynebacterium casei LMG S-19264T (=DSM 44701T), isolated from a smear-ripened cheese.</title>
        <authorList>
            <consortium name="US DOE Joint Genome Institute (JGI-PGF)"/>
            <person name="Walter F."/>
            <person name="Albersmeier A."/>
            <person name="Kalinowski J."/>
            <person name="Ruckert C."/>
        </authorList>
    </citation>
    <scope>NUCLEOTIDE SEQUENCE</scope>
    <source>
        <strain evidence="2">KCTC 12711</strain>
    </source>
</reference>
<dbReference type="RefSeq" id="WP_189397998.1">
    <property type="nucleotide sequence ID" value="NZ_BMXA01000001.1"/>
</dbReference>
<dbReference type="Gene3D" id="3.40.50.10170">
    <property type="match status" value="1"/>
</dbReference>
<sequence>MKYAIIIDSIAGIPNSILESRPFKVMPVTVEVNGKVMPDTFDEKTLINIYQGKTLTAHSEIKSSPPSEEAISNLITREVAPFYDYAFCQTVSKQVSATYDNFQRSSEGIAAKVRALRSRLGIDHPFRMSSLNSGTTIAGQGLAAIYADMLLSKGTDAGQYTKTMNKLIRLIQCYPVVADLMYTRERSMERGIKTVSLPAAFIGKTVGLNPIVKISYDHQVEPLLTKRGLDTAVSHLMKYAIERIEEGLYVPLINLSYAGDPSELEQFDEYDNLVVAARKHNVKILKGVMSLAASAFYGPGAFAMGIAPKNQKAVPK</sequence>
<keyword evidence="3" id="KW-1185">Reference proteome</keyword>
<evidence type="ECO:0000313" key="2">
    <source>
        <dbReference type="EMBL" id="GGZ96169.1"/>
    </source>
</evidence>
<organism evidence="2 3">
    <name type="scientific">Arenicella chitinivorans</name>
    <dbReference type="NCBI Taxonomy" id="1329800"/>
    <lineage>
        <taxon>Bacteria</taxon>
        <taxon>Pseudomonadati</taxon>
        <taxon>Pseudomonadota</taxon>
        <taxon>Gammaproteobacteria</taxon>
        <taxon>Arenicellales</taxon>
        <taxon>Arenicellaceae</taxon>
        <taxon>Arenicella</taxon>
    </lineage>
</organism>
<dbReference type="GO" id="GO:0008289">
    <property type="term" value="F:lipid binding"/>
    <property type="evidence" value="ECO:0007669"/>
    <property type="project" value="UniProtKB-KW"/>
</dbReference>
<accession>A0A918RGT3</accession>